<feature type="transmembrane region" description="Helical" evidence="13">
    <location>
        <begin position="33"/>
        <end position="50"/>
    </location>
</feature>
<organism evidence="15 16">
    <name type="scientific">Candidatus Lambdaproteobacteria bacterium RIFOXYD2_FULL_56_26</name>
    <dbReference type="NCBI Taxonomy" id="1817773"/>
    <lineage>
        <taxon>Bacteria</taxon>
        <taxon>Pseudomonadati</taxon>
        <taxon>Pseudomonadota</taxon>
        <taxon>Candidatus Lambdaproteobacteria</taxon>
    </lineage>
</organism>
<dbReference type="InterPro" id="IPR029025">
    <property type="entry name" value="T3SS_substrate_exporter_C"/>
</dbReference>
<name>A0A1F6H2N0_9PROT</name>
<sequence length="357" mass="40427">MAESGSEEKTEAPSQKRRDDAREEGQVAYSKELSSVAMLGGFLLLFYFGSGRMLTSFQESFRYAFVNLNQGDLSIPMLEQLTWGFFNQATVLVGPFFITAILVGVFSSVLQVGFQITLKPIQPKFNKLSPLAGFGRIFSKQAFNELLKSIFKMGLIGYIGYYTFVEYTQQLQNLIDQDPRALLEISAEIFGVFSFRLFLALLVLAMADYFFQRWDLEQKLKMSRQDLKEEMKQSEGDPQLKAKIRQIQAQMSQARQMQEVPKADVVVTNPTHFAIAMKYDRDSMAAPQVIAKGADHIARRIIEIAGENGVAIYQNPTVARGLYFQVEVGDTIPEAFYRAVAEILAFVFKAKKKKRRS</sequence>
<evidence type="ECO:0000256" key="10">
    <source>
        <dbReference type="ARBA" id="ARBA00023136"/>
    </source>
</evidence>
<feature type="region of interest" description="Disordered" evidence="14">
    <location>
        <begin position="1"/>
        <end position="23"/>
    </location>
</feature>
<reference evidence="15 16" key="1">
    <citation type="journal article" date="2016" name="Nat. Commun.">
        <title>Thousands of microbial genomes shed light on interconnected biogeochemical processes in an aquifer system.</title>
        <authorList>
            <person name="Anantharaman K."/>
            <person name="Brown C.T."/>
            <person name="Hug L.A."/>
            <person name="Sharon I."/>
            <person name="Castelle C.J."/>
            <person name="Probst A.J."/>
            <person name="Thomas B.C."/>
            <person name="Singh A."/>
            <person name="Wilkins M.J."/>
            <person name="Karaoz U."/>
            <person name="Brodie E.L."/>
            <person name="Williams K.H."/>
            <person name="Hubbard S.S."/>
            <person name="Banfield J.F."/>
        </authorList>
    </citation>
    <scope>NUCLEOTIDE SEQUENCE [LARGE SCALE GENOMIC DNA]</scope>
</reference>
<dbReference type="InterPro" id="IPR006136">
    <property type="entry name" value="FlhB"/>
</dbReference>
<dbReference type="Proteomes" id="UP000177583">
    <property type="component" value="Unassembled WGS sequence"/>
</dbReference>
<evidence type="ECO:0000256" key="3">
    <source>
        <dbReference type="ARBA" id="ARBA00021622"/>
    </source>
</evidence>
<evidence type="ECO:0000256" key="11">
    <source>
        <dbReference type="ARBA" id="ARBA00023225"/>
    </source>
</evidence>
<keyword evidence="15" id="KW-0282">Flagellum</keyword>
<dbReference type="GO" id="GO:0009306">
    <property type="term" value="P:protein secretion"/>
    <property type="evidence" value="ECO:0007669"/>
    <property type="project" value="InterPro"/>
</dbReference>
<evidence type="ECO:0000256" key="6">
    <source>
        <dbReference type="ARBA" id="ARBA00022692"/>
    </source>
</evidence>
<dbReference type="GO" id="GO:0044780">
    <property type="term" value="P:bacterial-type flagellum assembly"/>
    <property type="evidence" value="ECO:0007669"/>
    <property type="project" value="InterPro"/>
</dbReference>
<evidence type="ECO:0000313" key="16">
    <source>
        <dbReference type="Proteomes" id="UP000177583"/>
    </source>
</evidence>
<keyword evidence="9 13" id="KW-1133">Transmembrane helix</keyword>
<proteinExistence type="inferred from homology"/>
<evidence type="ECO:0000256" key="14">
    <source>
        <dbReference type="SAM" id="MobiDB-lite"/>
    </source>
</evidence>
<accession>A0A1F6H2N0</accession>
<evidence type="ECO:0000256" key="1">
    <source>
        <dbReference type="ARBA" id="ARBA00004651"/>
    </source>
</evidence>
<dbReference type="PANTHER" id="PTHR30531">
    <property type="entry name" value="FLAGELLAR BIOSYNTHETIC PROTEIN FLHB"/>
    <property type="match status" value="1"/>
</dbReference>
<gene>
    <name evidence="13" type="primary">flhB</name>
    <name evidence="15" type="ORF">A2557_06455</name>
</gene>
<dbReference type="Pfam" id="PF01312">
    <property type="entry name" value="Bac_export_2"/>
    <property type="match status" value="1"/>
</dbReference>
<evidence type="ECO:0000256" key="7">
    <source>
        <dbReference type="ARBA" id="ARBA00022795"/>
    </source>
</evidence>
<comment type="similarity">
    <text evidence="2 13">Belongs to the type III secretion exporter family.</text>
</comment>
<keyword evidence="15" id="KW-0969">Cilium</keyword>
<keyword evidence="7 13" id="KW-1005">Bacterial flagellum biogenesis</keyword>
<comment type="caution">
    <text evidence="15">The sequence shown here is derived from an EMBL/GenBank/DDBJ whole genome shotgun (WGS) entry which is preliminary data.</text>
</comment>
<evidence type="ECO:0000256" key="4">
    <source>
        <dbReference type="ARBA" id="ARBA00022448"/>
    </source>
</evidence>
<feature type="transmembrane region" description="Helical" evidence="13">
    <location>
        <begin position="146"/>
        <end position="165"/>
    </location>
</feature>
<keyword evidence="8 13" id="KW-0653">Protein transport</keyword>
<feature type="transmembrane region" description="Helical" evidence="13">
    <location>
        <begin position="185"/>
        <end position="211"/>
    </location>
</feature>
<comment type="subcellular location">
    <subcellularLocation>
        <location evidence="1">Cell membrane</location>
        <topology evidence="1">Multi-pass membrane protein</topology>
    </subcellularLocation>
</comment>
<dbReference type="GO" id="GO:0005886">
    <property type="term" value="C:plasma membrane"/>
    <property type="evidence" value="ECO:0007669"/>
    <property type="project" value="UniProtKB-SubCell"/>
</dbReference>
<dbReference type="InterPro" id="IPR006135">
    <property type="entry name" value="T3SS_substrate_exporter"/>
</dbReference>
<keyword evidence="4 13" id="KW-0813">Transport</keyword>
<evidence type="ECO:0000256" key="13">
    <source>
        <dbReference type="RuleBase" id="RU364091"/>
    </source>
</evidence>
<evidence type="ECO:0000313" key="15">
    <source>
        <dbReference type="EMBL" id="OGH04629.1"/>
    </source>
</evidence>
<keyword evidence="15" id="KW-0966">Cell projection</keyword>
<dbReference type="SUPFAM" id="SSF160544">
    <property type="entry name" value="EscU C-terminal domain-like"/>
    <property type="match status" value="1"/>
</dbReference>
<protein>
    <recommendedName>
        <fullName evidence="3 13">Flagellar biosynthetic protein FlhB</fullName>
    </recommendedName>
</protein>
<comment type="function">
    <text evidence="12 13">Required for formation of the rod structure in the basal body of the flagellar apparatus. Together with FliI and FliH, may constitute the export apparatus of flagellin.</text>
</comment>
<keyword evidence="5 13" id="KW-1003">Cell membrane</keyword>
<dbReference type="EMBL" id="MFNF01000001">
    <property type="protein sequence ID" value="OGH04629.1"/>
    <property type="molecule type" value="Genomic_DNA"/>
</dbReference>
<keyword evidence="10 13" id="KW-0472">Membrane</keyword>
<dbReference type="Gene3D" id="3.40.1690.10">
    <property type="entry name" value="secretion proteins EscU"/>
    <property type="match status" value="1"/>
</dbReference>
<evidence type="ECO:0000256" key="12">
    <source>
        <dbReference type="ARBA" id="ARBA00025078"/>
    </source>
</evidence>
<keyword evidence="11 13" id="KW-1006">Bacterial flagellum protein export</keyword>
<keyword evidence="6 13" id="KW-0812">Transmembrane</keyword>
<evidence type="ECO:0000256" key="5">
    <source>
        <dbReference type="ARBA" id="ARBA00022475"/>
    </source>
</evidence>
<dbReference type="FunFam" id="3.40.1690.10:FF:000001">
    <property type="entry name" value="Flagellar biosynthetic protein FlhB"/>
    <property type="match status" value="1"/>
</dbReference>
<dbReference type="AlphaFoldDB" id="A0A1F6H2N0"/>
<dbReference type="NCBIfam" id="TIGR00328">
    <property type="entry name" value="flhB"/>
    <property type="match status" value="1"/>
</dbReference>
<evidence type="ECO:0000256" key="9">
    <source>
        <dbReference type="ARBA" id="ARBA00022989"/>
    </source>
</evidence>
<feature type="transmembrane region" description="Helical" evidence="13">
    <location>
        <begin position="92"/>
        <end position="114"/>
    </location>
</feature>
<evidence type="ECO:0000256" key="2">
    <source>
        <dbReference type="ARBA" id="ARBA00010690"/>
    </source>
</evidence>
<dbReference type="PRINTS" id="PR00950">
    <property type="entry name" value="TYPE3IMSPROT"/>
</dbReference>
<dbReference type="PANTHER" id="PTHR30531:SF12">
    <property type="entry name" value="FLAGELLAR BIOSYNTHETIC PROTEIN FLHB"/>
    <property type="match status" value="1"/>
</dbReference>
<evidence type="ECO:0000256" key="8">
    <source>
        <dbReference type="ARBA" id="ARBA00022927"/>
    </source>
</evidence>
<dbReference type="Gene3D" id="6.10.250.2080">
    <property type="match status" value="1"/>
</dbReference>